<keyword evidence="2" id="KW-0560">Oxidoreductase</keyword>
<proteinExistence type="predicted"/>
<dbReference type="PANTHER" id="PTHR34474">
    <property type="entry name" value="SIGNAL TRANSDUCTION PROTEIN TRAP"/>
    <property type="match status" value="1"/>
</dbReference>
<evidence type="ECO:0000259" key="1">
    <source>
        <dbReference type="PROSITE" id="PS51725"/>
    </source>
</evidence>
<dbReference type="PROSITE" id="PS51725">
    <property type="entry name" value="ABM"/>
    <property type="match status" value="1"/>
</dbReference>
<accession>A0ABU5I2R0</accession>
<keyword evidence="3" id="KW-1185">Reference proteome</keyword>
<keyword evidence="2" id="KW-0503">Monooxygenase</keyword>
<dbReference type="RefSeq" id="WP_322187108.1">
    <property type="nucleotide sequence ID" value="NZ_JAXLPB010000003.1"/>
</dbReference>
<gene>
    <name evidence="2" type="ORF">U0C82_10800</name>
</gene>
<evidence type="ECO:0000313" key="2">
    <source>
        <dbReference type="EMBL" id="MDY8109625.1"/>
    </source>
</evidence>
<dbReference type="InterPro" id="IPR050404">
    <property type="entry name" value="Heme-degrading_MO"/>
</dbReference>
<comment type="caution">
    <text evidence="2">The sequence shown here is derived from an EMBL/GenBank/DDBJ whole genome shotgun (WGS) entry which is preliminary data.</text>
</comment>
<dbReference type="Gene3D" id="3.30.70.100">
    <property type="match status" value="1"/>
</dbReference>
<dbReference type="EMBL" id="JAXLPB010000003">
    <property type="protein sequence ID" value="MDY8109625.1"/>
    <property type="molecule type" value="Genomic_DNA"/>
</dbReference>
<organism evidence="2 3">
    <name type="scientific">Fulvimarina uroteuthidis</name>
    <dbReference type="NCBI Taxonomy" id="3098149"/>
    <lineage>
        <taxon>Bacteria</taxon>
        <taxon>Pseudomonadati</taxon>
        <taxon>Pseudomonadota</taxon>
        <taxon>Alphaproteobacteria</taxon>
        <taxon>Hyphomicrobiales</taxon>
        <taxon>Aurantimonadaceae</taxon>
        <taxon>Fulvimarina</taxon>
    </lineage>
</organism>
<feature type="domain" description="ABM" evidence="1">
    <location>
        <begin position="2"/>
        <end position="96"/>
    </location>
</feature>
<dbReference type="InterPro" id="IPR011008">
    <property type="entry name" value="Dimeric_a/b-barrel"/>
</dbReference>
<sequence length="106" mass="12286">MFIAMNRFRVLLDATEDFEALWLNRESQLKQSPGFVEFHMLRGPKRDDHQLYSSHTTWADYASFEAWTKSDAFRKAHGGARSSKPLYLGPPDFEGFEVIQTIGRDD</sequence>
<dbReference type="PANTHER" id="PTHR34474:SF2">
    <property type="entry name" value="SIGNAL TRANSDUCTION PROTEIN TRAP"/>
    <property type="match status" value="1"/>
</dbReference>
<protein>
    <submittedName>
        <fullName evidence="2">Antibiotic biosynthesis monooxygenase</fullName>
        <ecNumber evidence="2">1.14.-.-</ecNumber>
    </submittedName>
</protein>
<dbReference type="Proteomes" id="UP001294412">
    <property type="component" value="Unassembled WGS sequence"/>
</dbReference>
<dbReference type="Pfam" id="PF03992">
    <property type="entry name" value="ABM"/>
    <property type="match status" value="1"/>
</dbReference>
<dbReference type="EC" id="1.14.-.-" evidence="2"/>
<dbReference type="InterPro" id="IPR007138">
    <property type="entry name" value="ABM_dom"/>
</dbReference>
<reference evidence="2 3" key="1">
    <citation type="submission" date="2023-12" db="EMBL/GenBank/DDBJ databases">
        <title>Description of Novel Strain Fulvimarina sp. 2208YS6-2-32 isolated from Uroteuthis (Photololigo) edulis.</title>
        <authorList>
            <person name="Park J.-S."/>
        </authorList>
    </citation>
    <scope>NUCLEOTIDE SEQUENCE [LARGE SCALE GENOMIC DNA]</scope>
    <source>
        <strain evidence="2 3">2208YS6-2-32</strain>
    </source>
</reference>
<name>A0ABU5I2R0_9HYPH</name>
<dbReference type="SUPFAM" id="SSF54909">
    <property type="entry name" value="Dimeric alpha+beta barrel"/>
    <property type="match status" value="1"/>
</dbReference>
<evidence type="ECO:0000313" key="3">
    <source>
        <dbReference type="Proteomes" id="UP001294412"/>
    </source>
</evidence>
<dbReference type="GO" id="GO:0004497">
    <property type="term" value="F:monooxygenase activity"/>
    <property type="evidence" value="ECO:0007669"/>
    <property type="project" value="UniProtKB-KW"/>
</dbReference>